<evidence type="ECO:0000313" key="2">
    <source>
        <dbReference type="Proteomes" id="UP001066276"/>
    </source>
</evidence>
<keyword evidence="2" id="KW-1185">Reference proteome</keyword>
<dbReference type="Proteomes" id="UP001066276">
    <property type="component" value="Chromosome 2_2"/>
</dbReference>
<organism evidence="1 2">
    <name type="scientific">Pleurodeles waltl</name>
    <name type="common">Iberian ribbed newt</name>
    <dbReference type="NCBI Taxonomy" id="8319"/>
    <lineage>
        <taxon>Eukaryota</taxon>
        <taxon>Metazoa</taxon>
        <taxon>Chordata</taxon>
        <taxon>Craniata</taxon>
        <taxon>Vertebrata</taxon>
        <taxon>Euteleostomi</taxon>
        <taxon>Amphibia</taxon>
        <taxon>Batrachia</taxon>
        <taxon>Caudata</taxon>
        <taxon>Salamandroidea</taxon>
        <taxon>Salamandridae</taxon>
        <taxon>Pleurodelinae</taxon>
        <taxon>Pleurodeles</taxon>
    </lineage>
</organism>
<protein>
    <submittedName>
        <fullName evidence="1">Uncharacterized protein</fullName>
    </submittedName>
</protein>
<proteinExistence type="predicted"/>
<gene>
    <name evidence="1" type="ORF">NDU88_003426</name>
</gene>
<dbReference type="EMBL" id="JANPWB010000004">
    <property type="protein sequence ID" value="KAJ1194131.1"/>
    <property type="molecule type" value="Genomic_DNA"/>
</dbReference>
<reference evidence="1" key="1">
    <citation type="journal article" date="2022" name="bioRxiv">
        <title>Sequencing and chromosome-scale assembly of the giantPleurodeles waltlgenome.</title>
        <authorList>
            <person name="Brown T."/>
            <person name="Elewa A."/>
            <person name="Iarovenko S."/>
            <person name="Subramanian E."/>
            <person name="Araus A.J."/>
            <person name="Petzold A."/>
            <person name="Susuki M."/>
            <person name="Suzuki K.-i.T."/>
            <person name="Hayashi T."/>
            <person name="Toyoda A."/>
            <person name="Oliveira C."/>
            <person name="Osipova E."/>
            <person name="Leigh N.D."/>
            <person name="Simon A."/>
            <person name="Yun M.H."/>
        </authorList>
    </citation>
    <scope>NUCLEOTIDE SEQUENCE</scope>
    <source>
        <strain evidence="1">20211129_DDA</strain>
        <tissue evidence="1">Liver</tissue>
    </source>
</reference>
<sequence>MQPPASRRDPWNTESLLLKTVAVRRLRGNAARYKRPRDPIQPKASRRDPWDTESLLLKTVAAWCLERGGVWRCELKRDVTCEPSRADLLLLDLNSQFIALIDADDGGYGLRERPAVACGAVLGCRSTLVWCGNSFTSKWEFRAGRNGCCLPGCWCLAWPDVDALEECEEAMEFSKDSPEEEPAEQMRNMEYQYGWLGAVVSEGQLYMLACFS</sequence>
<name>A0AAV7V018_PLEWA</name>
<accession>A0AAV7V018</accession>
<comment type="caution">
    <text evidence="1">The sequence shown here is derived from an EMBL/GenBank/DDBJ whole genome shotgun (WGS) entry which is preliminary data.</text>
</comment>
<dbReference type="AlphaFoldDB" id="A0AAV7V018"/>
<evidence type="ECO:0000313" key="1">
    <source>
        <dbReference type="EMBL" id="KAJ1194131.1"/>
    </source>
</evidence>